<dbReference type="Pfam" id="PF00583">
    <property type="entry name" value="Acetyltransf_1"/>
    <property type="match status" value="1"/>
</dbReference>
<organism evidence="2 3">
    <name type="scientific">Fictibacillus norfolkensis</name>
    <dbReference type="NCBI Taxonomy" id="2762233"/>
    <lineage>
        <taxon>Bacteria</taxon>
        <taxon>Bacillati</taxon>
        <taxon>Bacillota</taxon>
        <taxon>Bacilli</taxon>
        <taxon>Bacillales</taxon>
        <taxon>Fictibacillaceae</taxon>
        <taxon>Fictibacillus</taxon>
    </lineage>
</organism>
<dbReference type="CDD" id="cd04301">
    <property type="entry name" value="NAT_SF"/>
    <property type="match status" value="1"/>
</dbReference>
<dbReference type="PROSITE" id="PS51186">
    <property type="entry name" value="GNAT"/>
    <property type="match status" value="1"/>
</dbReference>
<protein>
    <submittedName>
        <fullName evidence="2">GNAT family N-acetyltransferase</fullName>
    </submittedName>
</protein>
<evidence type="ECO:0000313" key="3">
    <source>
        <dbReference type="Proteomes" id="UP000603641"/>
    </source>
</evidence>
<keyword evidence="3" id="KW-1185">Reference proteome</keyword>
<sequence length="173" mass="19953">MVKIVVSEGLTFKKAGPEEVKGIARVCSEGWRATYGYLEDEKYVNDVIKEYYNEDRILNEVTEFNESWHGYFVAKENGEVVGAIGGGTISEQRGENFVFYMDPNKRNRGIGSKLLNYYTDYQKNIGIKEQWLSAQKGNEKAIPFYEAKGFVKQSEKRSEGSKKHVSFRYMREI</sequence>
<dbReference type="InterPro" id="IPR016181">
    <property type="entry name" value="Acyl_CoA_acyltransferase"/>
</dbReference>
<evidence type="ECO:0000259" key="1">
    <source>
        <dbReference type="PROSITE" id="PS51186"/>
    </source>
</evidence>
<dbReference type="RefSeq" id="WP_191753096.1">
    <property type="nucleotide sequence ID" value="NZ_JACSQM010000002.1"/>
</dbReference>
<feature type="domain" description="N-acetyltransferase" evidence="1">
    <location>
        <begin position="10"/>
        <end position="172"/>
    </location>
</feature>
<dbReference type="EMBL" id="JACSQM010000002">
    <property type="protein sequence ID" value="MBD7963730.1"/>
    <property type="molecule type" value="Genomic_DNA"/>
</dbReference>
<comment type="caution">
    <text evidence="2">The sequence shown here is derived from an EMBL/GenBank/DDBJ whole genome shotgun (WGS) entry which is preliminary data.</text>
</comment>
<evidence type="ECO:0000313" key="2">
    <source>
        <dbReference type="EMBL" id="MBD7963730.1"/>
    </source>
</evidence>
<name>A0ABR8SJR2_9BACL</name>
<dbReference type="Proteomes" id="UP000603641">
    <property type="component" value="Unassembled WGS sequence"/>
</dbReference>
<proteinExistence type="predicted"/>
<dbReference type="InterPro" id="IPR000182">
    <property type="entry name" value="GNAT_dom"/>
</dbReference>
<reference evidence="2 3" key="1">
    <citation type="submission" date="2020-08" db="EMBL/GenBank/DDBJ databases">
        <title>A Genomic Blueprint of the Chicken Gut Microbiome.</title>
        <authorList>
            <person name="Gilroy R."/>
            <person name="Ravi A."/>
            <person name="Getino M."/>
            <person name="Pursley I."/>
            <person name="Horton D.L."/>
            <person name="Alikhan N.-F."/>
            <person name="Baker D."/>
            <person name="Gharbi K."/>
            <person name="Hall N."/>
            <person name="Watson M."/>
            <person name="Adriaenssens E.M."/>
            <person name="Foster-Nyarko E."/>
            <person name="Jarju S."/>
            <person name="Secka A."/>
            <person name="Antonio M."/>
            <person name="Oren A."/>
            <person name="Chaudhuri R."/>
            <person name="La Ragione R.M."/>
            <person name="Hildebrand F."/>
            <person name="Pallen M.J."/>
        </authorList>
    </citation>
    <scope>NUCLEOTIDE SEQUENCE [LARGE SCALE GENOMIC DNA]</scope>
    <source>
        <strain evidence="2 3">Sa2CUA10</strain>
    </source>
</reference>
<accession>A0ABR8SJR2</accession>
<dbReference type="SUPFAM" id="SSF55729">
    <property type="entry name" value="Acyl-CoA N-acyltransferases (Nat)"/>
    <property type="match status" value="1"/>
</dbReference>
<dbReference type="Gene3D" id="3.40.630.30">
    <property type="match status" value="1"/>
</dbReference>
<gene>
    <name evidence="2" type="ORF">H9648_06640</name>
</gene>